<evidence type="ECO:0000256" key="1">
    <source>
        <dbReference type="SAM" id="MobiDB-lite"/>
    </source>
</evidence>
<dbReference type="OrthoDB" id="3665112at2759"/>
<protein>
    <submittedName>
        <fullName evidence="2">Uncharacterized protein</fullName>
    </submittedName>
</protein>
<sequence length="204" mass="23698">MSKPKKTVTFAPETKFTPGRDSNEFWRESRYYTRGEHACPEDSEGWQDTSLIGDILEQIMYLKVYGNYCVRDDEEVKRVGDILWRDPESTEPLLGDSDARLYEHPFCFEVLDEYIDFRNRYPNHPEAENIGKAVVIYQYPDGKFYGFEFMDDASEEAEAHDYMEALRAAIPAANTGQPRHVALRSIRKSLRGEGEREDLSAEEF</sequence>
<keyword evidence="3" id="KW-1185">Reference proteome</keyword>
<dbReference type="HOGENOM" id="CLU_1343986_0_0_1"/>
<dbReference type="RefSeq" id="XP_008029393.1">
    <property type="nucleotide sequence ID" value="XM_008031202.1"/>
</dbReference>
<evidence type="ECO:0000313" key="3">
    <source>
        <dbReference type="Proteomes" id="UP000016935"/>
    </source>
</evidence>
<evidence type="ECO:0000313" key="2">
    <source>
        <dbReference type="EMBL" id="EOA82936.1"/>
    </source>
</evidence>
<dbReference type="AlphaFoldDB" id="R0ICL0"/>
<accession>R0ICL0</accession>
<reference evidence="2 3" key="2">
    <citation type="journal article" date="2013" name="PLoS Genet.">
        <title>Comparative genome structure, secondary metabolite, and effector coding capacity across Cochliobolus pathogens.</title>
        <authorList>
            <person name="Condon B.J."/>
            <person name="Leng Y."/>
            <person name="Wu D."/>
            <person name="Bushley K.E."/>
            <person name="Ohm R.A."/>
            <person name="Otillar R."/>
            <person name="Martin J."/>
            <person name="Schackwitz W."/>
            <person name="Grimwood J."/>
            <person name="MohdZainudin N."/>
            <person name="Xue C."/>
            <person name="Wang R."/>
            <person name="Manning V.A."/>
            <person name="Dhillon B."/>
            <person name="Tu Z.J."/>
            <person name="Steffenson B.J."/>
            <person name="Salamov A."/>
            <person name="Sun H."/>
            <person name="Lowry S."/>
            <person name="LaButti K."/>
            <person name="Han J."/>
            <person name="Copeland A."/>
            <person name="Lindquist E."/>
            <person name="Barry K."/>
            <person name="Schmutz J."/>
            <person name="Baker S.E."/>
            <person name="Ciuffetti L.M."/>
            <person name="Grigoriev I.V."/>
            <person name="Zhong S."/>
            <person name="Turgeon B.G."/>
        </authorList>
    </citation>
    <scope>NUCLEOTIDE SEQUENCE [LARGE SCALE GENOMIC DNA]</scope>
    <source>
        <strain evidence="3">28A</strain>
    </source>
</reference>
<name>R0ICL0_EXST2</name>
<gene>
    <name evidence="2" type="ORF">SETTUDRAFT_22899</name>
</gene>
<proteinExistence type="predicted"/>
<dbReference type="Proteomes" id="UP000016935">
    <property type="component" value="Unassembled WGS sequence"/>
</dbReference>
<organism evidence="2 3">
    <name type="scientific">Exserohilum turcicum (strain 28A)</name>
    <name type="common">Northern leaf blight fungus</name>
    <name type="synonym">Setosphaeria turcica</name>
    <dbReference type="NCBI Taxonomy" id="671987"/>
    <lineage>
        <taxon>Eukaryota</taxon>
        <taxon>Fungi</taxon>
        <taxon>Dikarya</taxon>
        <taxon>Ascomycota</taxon>
        <taxon>Pezizomycotina</taxon>
        <taxon>Dothideomycetes</taxon>
        <taxon>Pleosporomycetidae</taxon>
        <taxon>Pleosporales</taxon>
        <taxon>Pleosporineae</taxon>
        <taxon>Pleosporaceae</taxon>
        <taxon>Exserohilum</taxon>
    </lineage>
</organism>
<reference evidence="2 3" key="1">
    <citation type="journal article" date="2012" name="PLoS Pathog.">
        <title>Diverse lifestyles and strategies of plant pathogenesis encoded in the genomes of eighteen Dothideomycetes fungi.</title>
        <authorList>
            <person name="Ohm R.A."/>
            <person name="Feau N."/>
            <person name="Henrissat B."/>
            <person name="Schoch C.L."/>
            <person name="Horwitz B.A."/>
            <person name="Barry K.W."/>
            <person name="Condon B.J."/>
            <person name="Copeland A.C."/>
            <person name="Dhillon B."/>
            <person name="Glaser F."/>
            <person name="Hesse C.N."/>
            <person name="Kosti I."/>
            <person name="LaButti K."/>
            <person name="Lindquist E.A."/>
            <person name="Lucas S."/>
            <person name="Salamov A.A."/>
            <person name="Bradshaw R.E."/>
            <person name="Ciuffetti L."/>
            <person name="Hamelin R.C."/>
            <person name="Kema G.H.J."/>
            <person name="Lawrence C."/>
            <person name="Scott J.A."/>
            <person name="Spatafora J.W."/>
            <person name="Turgeon B.G."/>
            <person name="de Wit P.J.G.M."/>
            <person name="Zhong S."/>
            <person name="Goodwin S.B."/>
            <person name="Grigoriev I.V."/>
        </authorList>
    </citation>
    <scope>NUCLEOTIDE SEQUENCE [LARGE SCALE GENOMIC DNA]</scope>
    <source>
        <strain evidence="3">28A</strain>
    </source>
</reference>
<dbReference type="EMBL" id="KB908844">
    <property type="protein sequence ID" value="EOA82936.1"/>
    <property type="molecule type" value="Genomic_DNA"/>
</dbReference>
<feature type="region of interest" description="Disordered" evidence="1">
    <location>
        <begin position="1"/>
        <end position="21"/>
    </location>
</feature>
<dbReference type="GeneID" id="19402613"/>